<dbReference type="PROSITE" id="PS50186">
    <property type="entry name" value="DEP"/>
    <property type="match status" value="1"/>
</dbReference>
<evidence type="ECO:0000259" key="3">
    <source>
        <dbReference type="PROSITE" id="PS50186"/>
    </source>
</evidence>
<feature type="compositionally biased region" description="Basic and acidic residues" evidence="2">
    <location>
        <begin position="236"/>
        <end position="250"/>
    </location>
</feature>
<reference evidence="6 7" key="1">
    <citation type="submission" date="2022-09" db="EMBL/GenBank/DDBJ databases">
        <authorList>
            <person name="Palmer J.M."/>
        </authorList>
    </citation>
    <scope>NUCLEOTIDE SEQUENCE [LARGE SCALE GENOMIC DNA]</scope>
    <source>
        <strain evidence="6 7">DSM 7382</strain>
    </source>
</reference>
<dbReference type="AlphaFoldDB" id="A0AAW0G5G9"/>
<dbReference type="InterPro" id="IPR031160">
    <property type="entry name" value="F_BAR_dom"/>
</dbReference>
<feature type="compositionally biased region" description="Gly residues" evidence="2">
    <location>
        <begin position="1076"/>
        <end position="1094"/>
    </location>
</feature>
<dbReference type="InterPro" id="IPR000591">
    <property type="entry name" value="DEP_dom"/>
</dbReference>
<feature type="compositionally biased region" description="Low complexity" evidence="2">
    <location>
        <begin position="1122"/>
        <end position="1144"/>
    </location>
</feature>
<dbReference type="InterPro" id="IPR001060">
    <property type="entry name" value="FCH_dom"/>
</dbReference>
<evidence type="ECO:0008006" key="8">
    <source>
        <dbReference type="Google" id="ProtNLM"/>
    </source>
</evidence>
<dbReference type="PANTHER" id="PTHR23065">
    <property type="entry name" value="PROLINE-SERINE-THREONINE PHOSPHATASE INTERACTING PROTEIN 1"/>
    <property type="match status" value="1"/>
</dbReference>
<feature type="domain" description="Rho-GAP" evidence="4">
    <location>
        <begin position="567"/>
        <end position="782"/>
    </location>
</feature>
<dbReference type="GO" id="GO:0000935">
    <property type="term" value="C:division septum"/>
    <property type="evidence" value="ECO:0007669"/>
    <property type="project" value="TreeGrafter"/>
</dbReference>
<dbReference type="Gene3D" id="1.20.1270.60">
    <property type="entry name" value="Arfaptin homology (AH) domain/BAR domain"/>
    <property type="match status" value="2"/>
</dbReference>
<protein>
    <recommendedName>
        <fullName evidence="8">Rho-GAP domain-containing protein</fullName>
    </recommendedName>
</protein>
<feature type="compositionally biased region" description="Low complexity" evidence="2">
    <location>
        <begin position="1025"/>
        <end position="1036"/>
    </location>
</feature>
<dbReference type="SUPFAM" id="SSF48350">
    <property type="entry name" value="GTPase activation domain, GAP"/>
    <property type="match status" value="1"/>
</dbReference>
<dbReference type="GO" id="GO:0005737">
    <property type="term" value="C:cytoplasm"/>
    <property type="evidence" value="ECO:0007669"/>
    <property type="project" value="TreeGrafter"/>
</dbReference>
<feature type="domain" description="F-BAR" evidence="5">
    <location>
        <begin position="8"/>
        <end position="527"/>
    </location>
</feature>
<feature type="compositionally biased region" description="Pro residues" evidence="2">
    <location>
        <begin position="919"/>
        <end position="947"/>
    </location>
</feature>
<feature type="compositionally biased region" description="Pro residues" evidence="2">
    <location>
        <begin position="1008"/>
        <end position="1018"/>
    </location>
</feature>
<dbReference type="InterPro" id="IPR008936">
    <property type="entry name" value="Rho_GTPase_activation_prot"/>
</dbReference>
<dbReference type="SMART" id="SM00055">
    <property type="entry name" value="FCH"/>
    <property type="match status" value="1"/>
</dbReference>
<evidence type="ECO:0000313" key="7">
    <source>
        <dbReference type="Proteomes" id="UP001385951"/>
    </source>
</evidence>
<feature type="region of interest" description="Disordered" evidence="2">
    <location>
        <begin position="230"/>
        <end position="250"/>
    </location>
</feature>
<dbReference type="InterPro" id="IPR000198">
    <property type="entry name" value="RhoGAP_dom"/>
</dbReference>
<feature type="region of interest" description="Disordered" evidence="2">
    <location>
        <begin position="895"/>
        <end position="914"/>
    </location>
</feature>
<comment type="caution">
    <text evidence="6">The sequence shown here is derived from an EMBL/GenBank/DDBJ whole genome shotgun (WGS) entry which is preliminary data.</text>
</comment>
<proteinExistence type="predicted"/>
<dbReference type="GO" id="GO:0005886">
    <property type="term" value="C:plasma membrane"/>
    <property type="evidence" value="ECO:0007669"/>
    <property type="project" value="TreeGrafter"/>
</dbReference>
<dbReference type="SMART" id="SM00324">
    <property type="entry name" value="RhoGAP"/>
    <property type="match status" value="1"/>
</dbReference>
<dbReference type="PANTHER" id="PTHR23065:SF17">
    <property type="entry name" value="RHO-GTPASE-ACTIVATING PROTEIN RGD2"/>
    <property type="match status" value="1"/>
</dbReference>
<dbReference type="EMBL" id="JASBNA010000017">
    <property type="protein sequence ID" value="KAK7686390.1"/>
    <property type="molecule type" value="Genomic_DNA"/>
</dbReference>
<dbReference type="PROSITE" id="PS51741">
    <property type="entry name" value="F_BAR"/>
    <property type="match status" value="1"/>
</dbReference>
<keyword evidence="1" id="KW-0175">Coiled coil</keyword>
<dbReference type="PROSITE" id="PS50238">
    <property type="entry name" value="RHOGAP"/>
    <property type="match status" value="1"/>
</dbReference>
<feature type="compositionally biased region" description="Basic and acidic residues" evidence="2">
    <location>
        <begin position="972"/>
        <end position="984"/>
    </location>
</feature>
<organism evidence="6 7">
    <name type="scientific">Cerrena zonata</name>
    <dbReference type="NCBI Taxonomy" id="2478898"/>
    <lineage>
        <taxon>Eukaryota</taxon>
        <taxon>Fungi</taxon>
        <taxon>Dikarya</taxon>
        <taxon>Basidiomycota</taxon>
        <taxon>Agaricomycotina</taxon>
        <taxon>Agaricomycetes</taxon>
        <taxon>Polyporales</taxon>
        <taxon>Cerrenaceae</taxon>
        <taxon>Cerrena</taxon>
    </lineage>
</organism>
<feature type="compositionally biased region" description="Polar residues" evidence="2">
    <location>
        <begin position="1099"/>
        <end position="1121"/>
    </location>
</feature>
<evidence type="ECO:0000313" key="6">
    <source>
        <dbReference type="EMBL" id="KAK7686390.1"/>
    </source>
</evidence>
<dbReference type="GO" id="GO:0005096">
    <property type="term" value="F:GTPase activator activity"/>
    <property type="evidence" value="ECO:0007669"/>
    <property type="project" value="TreeGrafter"/>
</dbReference>
<accession>A0AAW0G5G9</accession>
<name>A0AAW0G5G9_9APHY</name>
<dbReference type="GO" id="GO:0007010">
    <property type="term" value="P:cytoskeleton organization"/>
    <property type="evidence" value="ECO:0007669"/>
    <property type="project" value="TreeGrafter"/>
</dbReference>
<feature type="region of interest" description="Disordered" evidence="2">
    <location>
        <begin position="789"/>
        <end position="809"/>
    </location>
</feature>
<keyword evidence="7" id="KW-1185">Reference proteome</keyword>
<sequence length="1172" mass="127712">MTAVSMPLTFQNSFWSQDYRRGLEVLYSQLEQGIAENGDIVAFIRARSAAETAIAIALAKPAAGTAFDIEDGASLQMTVSGLKEETLAQGKVHESIAKDLEEKIAAPFAEWAESYKDRLLSSKANIVDGYLHAYEIANGEVARLKEVYLAKTRKADEAEDDARFAPVSQPVGDKYTSSPVLGPRDKRPQPRAPRRQQTMSERITARLKEFRLNASVPPLNTKPEVQFDADAEEKGEEVAEPPKVDKGKGRAVDFEEPPVLASPPPMSPALPPVTLNTDVQPTTTGAPMDVAGVLFTPGQLTQLLTKAKEQLPLRSVRFPLLGEYKDAFTGEEFAAWLKDNVKQYEGSLDRAEVAAVDLTESHNLLRRLGELGNEFEDADDAWYQFRPKAFNLDGSKPQEPGSAAISPLAPLADGVSKRTGAFASLVSKALSSNTNTDPPHIRARKEAETADQEYRTAIRKLDRQRLGLEERIEDTLKILQKWELDRLRAVKTVLTQYHNCIQNGPTSMGSSLDHSSTLIAAYHPEADLRALIEQYRTGPFRPTAHVYESVAHDEADVVFGIDLRKWADLGVWSPNGSPTENKDVLPPVLVVLLKGLKDAYPKLPNDAERRKTWIYEVPLPAVHHLRETLNSVPPEKDIPEDVLAKYDPPVLASTIRLWALELDPPLCMYEGWEEFRKLYPTVGVVKPDEQPSEEKHIHELQNALQKLPRIHLFVLDALVKHVKELINETTGEDEPTDTYIAKLALSLGRAILRPRIETKFSIQDRHPTMLFVDLIKKYDEILPPTIAKKKRESERKVPVRRRTRPVDMRMSRSRISAGADLKELHAAQMAHRGLRSPPPVPPIPTNLTALPETTVTPPTPAVTDAPLTVTAEPEAFHDEPEDINLEDVRTVEPAPAPVPVAEPVPAPAPSTPPAAPVVAPAVPPPPPTHFASIPPPPPLSSITPPPSQSSDIPPVFKEPPPEVDDDLPPRPSFKEPPPEHHETELPMPNFPDRAASPPLPMPNFADPPAEPLTPPATRSPPAFNSRPSTPKSIKSTSPPPRRGSRTGSISSRSVSPNKADAQAAAAGNGTINRIGGVRGPRGVGSAAGGGGGSVGNMVKNFNRTSASFANTSTNGSRTGSPTGSTFSGIRRGTGSSTTGGTVSSHAKRSSASRSSVFERRTMASDAEEEVVQ</sequence>
<dbReference type="Pfam" id="PF00611">
    <property type="entry name" value="FCH"/>
    <property type="match status" value="1"/>
</dbReference>
<feature type="domain" description="DEP" evidence="3">
    <location>
        <begin position="307"/>
        <end position="387"/>
    </location>
</feature>
<dbReference type="InterPro" id="IPR027267">
    <property type="entry name" value="AH/BAR_dom_sf"/>
</dbReference>
<feature type="region of interest" description="Disordered" evidence="2">
    <location>
        <begin position="158"/>
        <end position="200"/>
    </location>
</feature>
<dbReference type="Gene3D" id="1.10.555.10">
    <property type="entry name" value="Rho GTPase activation protein"/>
    <property type="match status" value="1"/>
</dbReference>
<dbReference type="GO" id="GO:0007264">
    <property type="term" value="P:small GTPase-mediated signal transduction"/>
    <property type="evidence" value="ECO:0007669"/>
    <property type="project" value="TreeGrafter"/>
</dbReference>
<evidence type="ECO:0000256" key="2">
    <source>
        <dbReference type="SAM" id="MobiDB-lite"/>
    </source>
</evidence>
<evidence type="ECO:0000259" key="5">
    <source>
        <dbReference type="PROSITE" id="PS51741"/>
    </source>
</evidence>
<dbReference type="Pfam" id="PF00620">
    <property type="entry name" value="RhoGAP"/>
    <property type="match status" value="1"/>
</dbReference>
<dbReference type="Proteomes" id="UP001385951">
    <property type="component" value="Unassembled WGS sequence"/>
</dbReference>
<gene>
    <name evidence="6" type="ORF">QCA50_010614</name>
</gene>
<feature type="compositionally biased region" description="Low complexity" evidence="2">
    <location>
        <begin position="1045"/>
        <end position="1066"/>
    </location>
</feature>
<feature type="region of interest" description="Disordered" evidence="2">
    <location>
        <begin position="919"/>
        <end position="1172"/>
    </location>
</feature>
<evidence type="ECO:0000256" key="1">
    <source>
        <dbReference type="PROSITE-ProRule" id="PRU01077"/>
    </source>
</evidence>
<dbReference type="SUPFAM" id="SSF103657">
    <property type="entry name" value="BAR/IMD domain-like"/>
    <property type="match status" value="2"/>
</dbReference>
<evidence type="ECO:0000259" key="4">
    <source>
        <dbReference type="PROSITE" id="PS50238"/>
    </source>
</evidence>